<organism evidence="2 3">
    <name type="scientific">Rhizopogon vinicolor AM-OR11-026</name>
    <dbReference type="NCBI Taxonomy" id="1314800"/>
    <lineage>
        <taxon>Eukaryota</taxon>
        <taxon>Fungi</taxon>
        <taxon>Dikarya</taxon>
        <taxon>Basidiomycota</taxon>
        <taxon>Agaricomycotina</taxon>
        <taxon>Agaricomycetes</taxon>
        <taxon>Agaricomycetidae</taxon>
        <taxon>Boletales</taxon>
        <taxon>Suillineae</taxon>
        <taxon>Rhizopogonaceae</taxon>
        <taxon>Rhizopogon</taxon>
    </lineage>
</organism>
<keyword evidence="3" id="KW-1185">Reference proteome</keyword>
<dbReference type="Proteomes" id="UP000092154">
    <property type="component" value="Unassembled WGS sequence"/>
</dbReference>
<name>A0A1B7NAK8_9AGAM</name>
<evidence type="ECO:0000256" key="1">
    <source>
        <dbReference type="SAM" id="MobiDB-lite"/>
    </source>
</evidence>
<proteinExistence type="predicted"/>
<protein>
    <submittedName>
        <fullName evidence="2">Uncharacterized protein</fullName>
    </submittedName>
</protein>
<gene>
    <name evidence="2" type="ORF">K503DRAFT_833127</name>
</gene>
<accession>A0A1B7NAK8</accession>
<sequence length="212" mass="23261">MSPVPSPWDTDTQPGPNCPPRTTHRVNGLIDATEPIDDSEDWGRMYLPMPGVPRVGGLEVHCSCVLVHDGGLCKCKEWLSEDDVKNGVVKNVELDHEVDAVNMVKVWLQSMASQQLLPILGTAANLCLAGSKQRPRRSLPLTEQKWRHILPQQCKRHESVPYRSSGGRANEIRSCILSGRTGRLQAKGVHMGPRLALYGKWGLLGQASDGGT</sequence>
<dbReference type="EMBL" id="KV448169">
    <property type="protein sequence ID" value="OAX41866.1"/>
    <property type="molecule type" value="Genomic_DNA"/>
</dbReference>
<reference evidence="2 3" key="1">
    <citation type="submission" date="2016-06" db="EMBL/GenBank/DDBJ databases">
        <title>Comparative genomics of the ectomycorrhizal sister species Rhizopogon vinicolor and Rhizopogon vesiculosus (Basidiomycota: Boletales) reveals a divergence of the mating type B locus.</title>
        <authorList>
            <consortium name="DOE Joint Genome Institute"/>
            <person name="Mujic A.B."/>
            <person name="Kuo A."/>
            <person name="Tritt A."/>
            <person name="Lipzen A."/>
            <person name="Chen C."/>
            <person name="Johnson J."/>
            <person name="Sharma A."/>
            <person name="Barry K."/>
            <person name="Grigoriev I.V."/>
            <person name="Spatafora J.W."/>
        </authorList>
    </citation>
    <scope>NUCLEOTIDE SEQUENCE [LARGE SCALE GENOMIC DNA]</scope>
    <source>
        <strain evidence="2 3">AM-OR11-026</strain>
    </source>
</reference>
<dbReference type="InParanoid" id="A0A1B7NAK8"/>
<evidence type="ECO:0000313" key="2">
    <source>
        <dbReference type="EMBL" id="OAX41866.1"/>
    </source>
</evidence>
<evidence type="ECO:0000313" key="3">
    <source>
        <dbReference type="Proteomes" id="UP000092154"/>
    </source>
</evidence>
<dbReference type="AlphaFoldDB" id="A0A1B7NAK8"/>
<feature type="region of interest" description="Disordered" evidence="1">
    <location>
        <begin position="1"/>
        <end position="26"/>
    </location>
</feature>